<protein>
    <submittedName>
        <fullName evidence="4">Peptidase M23</fullName>
    </submittedName>
</protein>
<dbReference type="InterPro" id="IPR011055">
    <property type="entry name" value="Dup_hybrid_motif"/>
</dbReference>
<comment type="caution">
    <text evidence="4">The sequence shown here is derived from an EMBL/GenBank/DDBJ whole genome shotgun (WGS) entry which is preliminary data.</text>
</comment>
<evidence type="ECO:0000259" key="3">
    <source>
        <dbReference type="Pfam" id="PF01551"/>
    </source>
</evidence>
<keyword evidence="5" id="KW-1185">Reference proteome</keyword>
<organism evidence="4 5">
    <name type="scientific">Clostridium omnivorum</name>
    <dbReference type="NCBI Taxonomy" id="1604902"/>
    <lineage>
        <taxon>Bacteria</taxon>
        <taxon>Bacillati</taxon>
        <taxon>Bacillota</taxon>
        <taxon>Clostridia</taxon>
        <taxon>Eubacteriales</taxon>
        <taxon>Clostridiaceae</taxon>
        <taxon>Clostridium</taxon>
    </lineage>
</organism>
<dbReference type="EMBL" id="BRXR01000001">
    <property type="protein sequence ID" value="GLC32206.1"/>
    <property type="molecule type" value="Genomic_DNA"/>
</dbReference>
<dbReference type="Gene3D" id="2.70.70.10">
    <property type="entry name" value="Glucose Permease (Domain IIA)"/>
    <property type="match status" value="1"/>
</dbReference>
<keyword evidence="2" id="KW-0812">Transmembrane</keyword>
<evidence type="ECO:0000256" key="1">
    <source>
        <dbReference type="ARBA" id="ARBA00022729"/>
    </source>
</evidence>
<keyword evidence="2" id="KW-1133">Transmembrane helix</keyword>
<dbReference type="InterPro" id="IPR016047">
    <property type="entry name" value="M23ase_b-sheet_dom"/>
</dbReference>
<gene>
    <name evidence="4" type="ORF">bsdE14_36160</name>
</gene>
<keyword evidence="1" id="KW-0732">Signal</keyword>
<name>A0ABQ5NAJ2_9CLOT</name>
<keyword evidence="2" id="KW-0472">Membrane</keyword>
<feature type="domain" description="M23ase beta-sheet core" evidence="3">
    <location>
        <begin position="159"/>
        <end position="254"/>
    </location>
</feature>
<dbReference type="Proteomes" id="UP001208567">
    <property type="component" value="Unassembled WGS sequence"/>
</dbReference>
<evidence type="ECO:0000313" key="5">
    <source>
        <dbReference type="Proteomes" id="UP001208567"/>
    </source>
</evidence>
<sequence length="264" mass="29472">MGSYNSQYESYYRNLGNKRKSYGGYSYGGTSSFGKSKSSFDGNFLMKRLMQDLIGVFAMLIIVMGCKLVVTPATTTVYNYSKDMVNKSYDYTKIVGSVKNFKISEAQKKIMDLIEEIKIDIGGGKTIKDKIMQDFNIPAAGIITSEFGYREDPFTKQKKFHEGVDIDLKEGTEVKCPSSGKVKECGEDAELGKYILIDHGSGIETKYGHLSELLVKKDDKVEKGQTLAKSGNTGKSTAPHLHFELLYMGENKNPEEYFNFSSAK</sequence>
<dbReference type="Pfam" id="PF01551">
    <property type="entry name" value="Peptidase_M23"/>
    <property type="match status" value="1"/>
</dbReference>
<proteinExistence type="predicted"/>
<feature type="transmembrane region" description="Helical" evidence="2">
    <location>
        <begin position="53"/>
        <end position="70"/>
    </location>
</feature>
<dbReference type="RefSeq" id="WP_264851515.1">
    <property type="nucleotide sequence ID" value="NZ_BRXR01000001.1"/>
</dbReference>
<dbReference type="CDD" id="cd12797">
    <property type="entry name" value="M23_peptidase"/>
    <property type="match status" value="1"/>
</dbReference>
<evidence type="ECO:0000313" key="4">
    <source>
        <dbReference type="EMBL" id="GLC32206.1"/>
    </source>
</evidence>
<dbReference type="InterPro" id="IPR050570">
    <property type="entry name" value="Cell_wall_metabolism_enzyme"/>
</dbReference>
<dbReference type="SUPFAM" id="SSF51261">
    <property type="entry name" value="Duplicated hybrid motif"/>
    <property type="match status" value="1"/>
</dbReference>
<dbReference type="PANTHER" id="PTHR21666">
    <property type="entry name" value="PEPTIDASE-RELATED"/>
    <property type="match status" value="1"/>
</dbReference>
<evidence type="ECO:0000256" key="2">
    <source>
        <dbReference type="SAM" id="Phobius"/>
    </source>
</evidence>
<dbReference type="PANTHER" id="PTHR21666:SF289">
    <property type="entry name" value="L-ALA--D-GLU ENDOPEPTIDASE"/>
    <property type="match status" value="1"/>
</dbReference>
<reference evidence="4 5" key="1">
    <citation type="journal article" date="2024" name="Int. J. Syst. Evol. Microbiol.">
        <title>Clostridium omnivorum sp. nov., isolated from anoxic soil under the treatment of reductive soil disinfestation.</title>
        <authorList>
            <person name="Ueki A."/>
            <person name="Tonouchi A."/>
            <person name="Kaku N."/>
            <person name="Honma S."/>
            <person name="Ueki K."/>
        </authorList>
    </citation>
    <scope>NUCLEOTIDE SEQUENCE [LARGE SCALE GENOMIC DNA]</scope>
    <source>
        <strain evidence="4 5">E14</strain>
    </source>
</reference>
<accession>A0ABQ5NAJ2</accession>